<organism evidence="1">
    <name type="scientific">Singulisphaera sp. Ch08</name>
    <dbReference type="NCBI Taxonomy" id="3120278"/>
    <lineage>
        <taxon>Bacteria</taxon>
        <taxon>Pseudomonadati</taxon>
        <taxon>Planctomycetota</taxon>
        <taxon>Planctomycetia</taxon>
        <taxon>Isosphaerales</taxon>
        <taxon>Isosphaeraceae</taxon>
        <taxon>Singulisphaera</taxon>
    </lineage>
</organism>
<name>A0AAU7CF35_9BACT</name>
<reference evidence="1" key="1">
    <citation type="submission" date="2024-05" db="EMBL/GenBank/DDBJ databases">
        <title>Planctomycetes of the genus Singulisphaera possess chitinolytic capabilities.</title>
        <authorList>
            <person name="Ivanova A."/>
        </authorList>
    </citation>
    <scope>NUCLEOTIDE SEQUENCE</scope>
    <source>
        <strain evidence="1">Ch08T</strain>
    </source>
</reference>
<evidence type="ECO:0000313" key="1">
    <source>
        <dbReference type="EMBL" id="XBH03609.1"/>
    </source>
</evidence>
<gene>
    <name evidence="1" type="ORF">V5E97_35685</name>
</gene>
<protein>
    <submittedName>
        <fullName evidence="1">Uncharacterized protein</fullName>
    </submittedName>
</protein>
<accession>A0AAU7CF35</accession>
<sequence>MVSLESIRRSATDGVADWLSRLVEIMPNLAPTRTDPTAEDPAAAGWLHGFVRDVVTVNPETKHDLTNIQIFLIEIALDCVDWDALARNPRFRHLDWSKARLTYP</sequence>
<dbReference type="AlphaFoldDB" id="A0AAU7CF35"/>
<dbReference type="RefSeq" id="WP_406696348.1">
    <property type="nucleotide sequence ID" value="NZ_CP155447.1"/>
</dbReference>
<dbReference type="EMBL" id="CP155447">
    <property type="protein sequence ID" value="XBH03609.1"/>
    <property type="molecule type" value="Genomic_DNA"/>
</dbReference>
<proteinExistence type="predicted"/>